<sequence>MYICVHIKYNAYTRAQRRKNQYSNDASNFKFPCFLLKNTRTTSVAVYNRASCSRDRKRVFEAMYSFSCYVYVIKFLYFRSIDRPRARKLELCSLASCNLIYAHTMKWTRACSYAKKMLLTTKEQENSLEELNLEI</sequence>
<organism evidence="2 3">
    <name type="scientific">Trichogramma kaykai</name>
    <dbReference type="NCBI Taxonomy" id="54128"/>
    <lineage>
        <taxon>Eukaryota</taxon>
        <taxon>Metazoa</taxon>
        <taxon>Ecdysozoa</taxon>
        <taxon>Arthropoda</taxon>
        <taxon>Hexapoda</taxon>
        <taxon>Insecta</taxon>
        <taxon>Pterygota</taxon>
        <taxon>Neoptera</taxon>
        <taxon>Endopterygota</taxon>
        <taxon>Hymenoptera</taxon>
        <taxon>Apocrita</taxon>
        <taxon>Proctotrupomorpha</taxon>
        <taxon>Chalcidoidea</taxon>
        <taxon>Trichogrammatidae</taxon>
        <taxon>Trichogramma</taxon>
    </lineage>
</organism>
<keyword evidence="3" id="KW-1185">Reference proteome</keyword>
<evidence type="ECO:0000313" key="3">
    <source>
        <dbReference type="Proteomes" id="UP001627154"/>
    </source>
</evidence>
<keyword evidence="1" id="KW-1133">Transmembrane helix</keyword>
<dbReference type="EMBL" id="JBJJXI010000018">
    <property type="protein sequence ID" value="KAL3407063.1"/>
    <property type="molecule type" value="Genomic_DNA"/>
</dbReference>
<proteinExistence type="predicted"/>
<dbReference type="Proteomes" id="UP001627154">
    <property type="component" value="Unassembled WGS sequence"/>
</dbReference>
<protein>
    <submittedName>
        <fullName evidence="2">Uncharacterized protein</fullName>
    </submittedName>
</protein>
<reference evidence="2 3" key="1">
    <citation type="journal article" date="2024" name="bioRxiv">
        <title>A reference genome for Trichogramma kaykai: A tiny desert-dwelling parasitoid wasp with competing sex-ratio distorters.</title>
        <authorList>
            <person name="Culotta J."/>
            <person name="Lindsey A.R."/>
        </authorList>
    </citation>
    <scope>NUCLEOTIDE SEQUENCE [LARGE SCALE GENOMIC DNA]</scope>
    <source>
        <strain evidence="2 3">KSX58</strain>
    </source>
</reference>
<keyword evidence="1" id="KW-0812">Transmembrane</keyword>
<feature type="transmembrane region" description="Helical" evidence="1">
    <location>
        <begin position="62"/>
        <end position="78"/>
    </location>
</feature>
<name>A0ABD2XNN0_9HYME</name>
<evidence type="ECO:0000313" key="2">
    <source>
        <dbReference type="EMBL" id="KAL3407063.1"/>
    </source>
</evidence>
<comment type="caution">
    <text evidence="2">The sequence shown here is derived from an EMBL/GenBank/DDBJ whole genome shotgun (WGS) entry which is preliminary data.</text>
</comment>
<gene>
    <name evidence="2" type="ORF">TKK_001136</name>
</gene>
<evidence type="ECO:0000256" key="1">
    <source>
        <dbReference type="SAM" id="Phobius"/>
    </source>
</evidence>
<keyword evidence="1" id="KW-0472">Membrane</keyword>
<dbReference type="AlphaFoldDB" id="A0ABD2XNN0"/>
<accession>A0ABD2XNN0</accession>